<evidence type="ECO:0000256" key="3">
    <source>
        <dbReference type="ARBA" id="ARBA00002728"/>
    </source>
</evidence>
<evidence type="ECO:0000256" key="5">
    <source>
        <dbReference type="ARBA" id="ARBA00007837"/>
    </source>
</evidence>
<evidence type="ECO:0000256" key="1">
    <source>
        <dbReference type="ARBA" id="ARBA00000683"/>
    </source>
</evidence>
<feature type="region of interest" description="Disordered" evidence="22">
    <location>
        <begin position="272"/>
        <end position="291"/>
    </location>
</feature>
<comment type="function">
    <text evidence="3 17">General (non sugar-specific) component of the phosphoenolpyruvate-dependent sugar phosphotransferase system (sugar PTS). This major carbohydrate active-transport system catalyzes the phosphorylation of incoming sugar substrates concomitantly with their translocation across the cell membrane. Enzyme I transfers the phosphoryl group from phosphoenolpyruvate (PEP) to the phosphoryl carrier protein (HPr).</text>
</comment>
<evidence type="ECO:0000259" key="23">
    <source>
        <dbReference type="Pfam" id="PF00391"/>
    </source>
</evidence>
<keyword evidence="8 17" id="KW-0813">Transport</keyword>
<feature type="coiled-coil region" evidence="21">
    <location>
        <begin position="422"/>
        <end position="449"/>
    </location>
</feature>
<evidence type="ECO:0000313" key="27">
    <source>
        <dbReference type="Proteomes" id="UP000184327"/>
    </source>
</evidence>
<protein>
    <recommendedName>
        <fullName evidence="7 17">Phosphoenolpyruvate-protein phosphotransferase</fullName>
        <ecNumber evidence="6 17">2.7.3.9</ecNumber>
    </recommendedName>
    <alternativeName>
        <fullName evidence="16 17">Phosphotransferase system, enzyme I</fullName>
    </alternativeName>
</protein>
<dbReference type="SUPFAM" id="SSF51621">
    <property type="entry name" value="Phosphoenolpyruvate/pyruvate domain"/>
    <property type="match status" value="1"/>
</dbReference>
<dbReference type="PROSITE" id="PS00370">
    <property type="entry name" value="PEP_ENZYMES_PHOS_SITE"/>
    <property type="match status" value="1"/>
</dbReference>
<sequence>MPCLQPLKESHLKKMIQGIAVSRGIAIGRAVLFGADNLDVKRYLIVPPLIPQEIERLQQGLNQAVGELQAVQASLPAAEPASAELLALLDVHLMLLQDETLKQSVQGWIVQRHYNAEWALVKHYETLVQEFDRMDDPYLRERKADLAQLMGRVLRFMKQSSPSSKDAAKPAVPDATGAARDETPLIVVAHDLAPADMLHFRHGTFAGFVTEVGGSTSHTAIVARSMDIPAVVGARKAIESIRADDWLVVEAGTGRVIVAPDAAELASYRQQQQHEQQVRERQSQLQHTPAVTRDGEKISLQANIELPTDTVAALEHGADGIGLFRSEFLFMGRTGDLPDEEEQYQAYRQAVEGMGGLPVTIRTVDIGADKPLGKGRQGALQPSALGLRAIRWSLAEPVMFRAQLRALLRAACHGPVNILIPMLAQQAEIEQVLAQLEQARQELRDTGVAFGPIQLGAMIEVPAAALMIDQFLDVFDFVSIGTNDLTQYTLAIDRADESVAHLFDALHPAVLRLIAHVIDRCRQRGKKVSVCGEMAGEPAITHLLLGMGLRIFSSHPAQILAVKEQVLCADTRALQTWAQEVLASNDPRRLMPVR</sequence>
<evidence type="ECO:0000256" key="22">
    <source>
        <dbReference type="SAM" id="MobiDB-lite"/>
    </source>
</evidence>
<comment type="catalytic activity">
    <reaction evidence="1 17">
        <text>L-histidyl-[protein] + phosphoenolpyruvate = N(pros)-phospho-L-histidyl-[protein] + pyruvate</text>
        <dbReference type="Rhea" id="RHEA:23880"/>
        <dbReference type="Rhea" id="RHEA-COMP:9745"/>
        <dbReference type="Rhea" id="RHEA-COMP:9746"/>
        <dbReference type="ChEBI" id="CHEBI:15361"/>
        <dbReference type="ChEBI" id="CHEBI:29979"/>
        <dbReference type="ChEBI" id="CHEBI:58702"/>
        <dbReference type="ChEBI" id="CHEBI:64837"/>
        <dbReference type="EC" id="2.7.3.9"/>
    </reaction>
</comment>
<dbReference type="InterPro" id="IPR008731">
    <property type="entry name" value="PTS_EIN"/>
</dbReference>
<evidence type="ECO:0000256" key="14">
    <source>
        <dbReference type="ARBA" id="ARBA00022777"/>
    </source>
</evidence>
<evidence type="ECO:0000259" key="24">
    <source>
        <dbReference type="Pfam" id="PF02896"/>
    </source>
</evidence>
<keyword evidence="13 17" id="KW-0479">Metal-binding</keyword>
<organism evidence="26 27">
    <name type="scientific">Lampropedia hyalina DSM 16112</name>
    <dbReference type="NCBI Taxonomy" id="1122156"/>
    <lineage>
        <taxon>Bacteria</taxon>
        <taxon>Pseudomonadati</taxon>
        <taxon>Pseudomonadota</taxon>
        <taxon>Betaproteobacteria</taxon>
        <taxon>Burkholderiales</taxon>
        <taxon>Comamonadaceae</taxon>
        <taxon>Lampropedia</taxon>
    </lineage>
</organism>
<reference evidence="26 27" key="1">
    <citation type="submission" date="2016-11" db="EMBL/GenBank/DDBJ databases">
        <authorList>
            <person name="Jaros S."/>
            <person name="Januszkiewicz K."/>
            <person name="Wedrychowicz H."/>
        </authorList>
    </citation>
    <scope>NUCLEOTIDE SEQUENCE [LARGE SCALE GENOMIC DNA]</scope>
    <source>
        <strain evidence="26 27">DSM 16112</strain>
    </source>
</reference>
<keyword evidence="9 17" id="KW-0963">Cytoplasm</keyword>
<feature type="domain" description="PEP-utilising enzyme mobile" evidence="23">
    <location>
        <begin position="185"/>
        <end position="254"/>
    </location>
</feature>
<dbReference type="InterPro" id="IPR036637">
    <property type="entry name" value="Phosphohistidine_dom_sf"/>
</dbReference>
<gene>
    <name evidence="26" type="ORF">SAMN02745117_02064</name>
</gene>
<dbReference type="PANTHER" id="PTHR46244">
    <property type="entry name" value="PHOSPHOENOLPYRUVATE-PROTEIN PHOSPHOTRANSFERASE"/>
    <property type="match status" value="1"/>
</dbReference>
<dbReference type="InterPro" id="IPR006318">
    <property type="entry name" value="PTS_EI-like"/>
</dbReference>
<evidence type="ECO:0000313" key="26">
    <source>
        <dbReference type="EMBL" id="SHF49818.1"/>
    </source>
</evidence>
<feature type="binding site" evidence="20">
    <location>
        <position position="460"/>
    </location>
    <ligand>
        <name>Mg(2+)</name>
        <dbReference type="ChEBI" id="CHEBI:18420"/>
    </ligand>
</feature>
<feature type="binding site" evidence="20">
    <location>
        <position position="484"/>
    </location>
    <ligand>
        <name>Mg(2+)</name>
        <dbReference type="ChEBI" id="CHEBI:18420"/>
    </ligand>
</feature>
<keyword evidence="15 17" id="KW-0460">Magnesium</keyword>
<feature type="binding site" evidence="19">
    <location>
        <position position="362"/>
    </location>
    <ligand>
        <name>phosphoenolpyruvate</name>
        <dbReference type="ChEBI" id="CHEBI:58702"/>
    </ligand>
</feature>
<dbReference type="InterPro" id="IPR050499">
    <property type="entry name" value="PEP-utilizing_PTS_enzyme"/>
</dbReference>
<dbReference type="InterPro" id="IPR008279">
    <property type="entry name" value="PEP-util_enz_mobile_dom"/>
</dbReference>
<dbReference type="EMBL" id="FQUZ01000025">
    <property type="protein sequence ID" value="SHF49818.1"/>
    <property type="molecule type" value="Genomic_DNA"/>
</dbReference>
<comment type="cofactor">
    <cofactor evidence="2 17 20">
        <name>Mg(2+)</name>
        <dbReference type="ChEBI" id="CHEBI:18420"/>
    </cofactor>
</comment>
<dbReference type="SUPFAM" id="SSF47831">
    <property type="entry name" value="Enzyme I of the PEP:sugar phosphotransferase system HPr-binding (sub)domain"/>
    <property type="match status" value="1"/>
</dbReference>
<feature type="active site" description="Proton donor" evidence="18">
    <location>
        <position position="531"/>
    </location>
</feature>
<evidence type="ECO:0000256" key="11">
    <source>
        <dbReference type="ARBA" id="ARBA00022679"/>
    </source>
</evidence>
<evidence type="ECO:0000256" key="17">
    <source>
        <dbReference type="PIRNR" id="PIRNR000732"/>
    </source>
</evidence>
<keyword evidence="11 17" id="KW-0808">Transferase</keyword>
<dbReference type="GO" id="GO:0016301">
    <property type="term" value="F:kinase activity"/>
    <property type="evidence" value="ECO:0007669"/>
    <property type="project" value="UniProtKB-KW"/>
</dbReference>
<dbReference type="PANTHER" id="PTHR46244:SF3">
    <property type="entry name" value="PHOSPHOENOLPYRUVATE-PROTEIN PHOSPHOTRANSFERASE"/>
    <property type="match status" value="1"/>
</dbReference>
<accession>A0A1M5C4Z2</accession>
<dbReference type="PROSITE" id="PS00742">
    <property type="entry name" value="PEP_ENZYMES_2"/>
    <property type="match status" value="1"/>
</dbReference>
<feature type="active site" description="Tele-phosphohistidine intermediate" evidence="18">
    <location>
        <position position="218"/>
    </location>
</feature>
<keyword evidence="27" id="KW-1185">Reference proteome</keyword>
<dbReference type="InterPro" id="IPR023151">
    <property type="entry name" value="PEP_util_CS"/>
</dbReference>
<evidence type="ECO:0000256" key="8">
    <source>
        <dbReference type="ARBA" id="ARBA00022448"/>
    </source>
</evidence>
<feature type="domain" description="Phosphotransferase system enzyme I N-terminal" evidence="25">
    <location>
        <begin position="17"/>
        <end position="142"/>
    </location>
</feature>
<dbReference type="Pfam" id="PF00391">
    <property type="entry name" value="PEP-utilizers"/>
    <property type="match status" value="1"/>
</dbReference>
<evidence type="ECO:0000256" key="7">
    <source>
        <dbReference type="ARBA" id="ARBA00016544"/>
    </source>
</evidence>
<feature type="binding site" evidence="19">
    <location>
        <position position="494"/>
    </location>
    <ligand>
        <name>phosphoenolpyruvate</name>
        <dbReference type="ChEBI" id="CHEBI:58702"/>
    </ligand>
</feature>
<evidence type="ECO:0000256" key="4">
    <source>
        <dbReference type="ARBA" id="ARBA00004496"/>
    </source>
</evidence>
<keyword evidence="10 17" id="KW-0762">Sugar transport</keyword>
<evidence type="ECO:0000256" key="13">
    <source>
        <dbReference type="ARBA" id="ARBA00022723"/>
    </source>
</evidence>
<comment type="subcellular location">
    <subcellularLocation>
        <location evidence="4 17">Cytoplasm</location>
    </subcellularLocation>
</comment>
<evidence type="ECO:0000259" key="25">
    <source>
        <dbReference type="Pfam" id="PF05524"/>
    </source>
</evidence>
<evidence type="ECO:0000256" key="12">
    <source>
        <dbReference type="ARBA" id="ARBA00022683"/>
    </source>
</evidence>
<keyword evidence="21" id="KW-0175">Coiled coil</keyword>
<feature type="binding site" evidence="19">
    <location>
        <position position="325"/>
    </location>
    <ligand>
        <name>phosphoenolpyruvate</name>
        <dbReference type="ChEBI" id="CHEBI:58702"/>
    </ligand>
</feature>
<dbReference type="GO" id="GO:0009401">
    <property type="term" value="P:phosphoenolpyruvate-dependent sugar phosphotransferase system"/>
    <property type="evidence" value="ECO:0007669"/>
    <property type="project" value="UniProtKB-KW"/>
</dbReference>
<dbReference type="InterPro" id="IPR018274">
    <property type="entry name" value="PEP_util_AS"/>
</dbReference>
<dbReference type="Gene3D" id="1.10.274.10">
    <property type="entry name" value="PtsI, HPr-binding domain"/>
    <property type="match status" value="1"/>
</dbReference>
<dbReference type="InterPro" id="IPR040442">
    <property type="entry name" value="Pyrv_kinase-like_dom_sf"/>
</dbReference>
<keyword evidence="12 17" id="KW-0598">Phosphotransferase system</keyword>
<dbReference type="STRING" id="1122156.SAMN02745117_02064"/>
<name>A0A1M5C4Z2_9BURK</name>
<evidence type="ECO:0000256" key="2">
    <source>
        <dbReference type="ARBA" id="ARBA00001946"/>
    </source>
</evidence>
<dbReference type="InterPro" id="IPR024692">
    <property type="entry name" value="PTS_EI"/>
</dbReference>
<dbReference type="PRINTS" id="PR01736">
    <property type="entry name" value="PHPHTRNFRASE"/>
</dbReference>
<dbReference type="GO" id="GO:0008965">
    <property type="term" value="F:phosphoenolpyruvate-protein phosphotransferase activity"/>
    <property type="evidence" value="ECO:0007669"/>
    <property type="project" value="UniProtKB-EC"/>
</dbReference>
<dbReference type="EC" id="2.7.3.9" evidence="6 17"/>
<comment type="similarity">
    <text evidence="5 17">Belongs to the PEP-utilizing enzyme family.</text>
</comment>
<evidence type="ECO:0000256" key="16">
    <source>
        <dbReference type="ARBA" id="ARBA00033235"/>
    </source>
</evidence>
<dbReference type="InterPro" id="IPR015813">
    <property type="entry name" value="Pyrv/PenolPyrv_kinase-like_dom"/>
</dbReference>
<dbReference type="Gene3D" id="3.50.30.10">
    <property type="entry name" value="Phosphohistidine domain"/>
    <property type="match status" value="1"/>
</dbReference>
<feature type="domain" description="PEP-utilising enzyme C-terminal" evidence="24">
    <location>
        <begin position="280"/>
        <end position="567"/>
    </location>
</feature>
<keyword evidence="14 17" id="KW-0418">Kinase</keyword>
<evidence type="ECO:0000256" key="20">
    <source>
        <dbReference type="PIRSR" id="PIRSR000732-3"/>
    </source>
</evidence>
<evidence type="ECO:0000256" key="6">
    <source>
        <dbReference type="ARBA" id="ARBA00012232"/>
    </source>
</evidence>
<dbReference type="Gene3D" id="3.20.20.60">
    <property type="entry name" value="Phosphoenolpyruvate-binding domains"/>
    <property type="match status" value="1"/>
</dbReference>
<evidence type="ECO:0000256" key="10">
    <source>
        <dbReference type="ARBA" id="ARBA00022597"/>
    </source>
</evidence>
<feature type="binding site" evidence="19">
    <location>
        <begin position="483"/>
        <end position="484"/>
    </location>
    <ligand>
        <name>phosphoenolpyruvate</name>
        <dbReference type="ChEBI" id="CHEBI:58702"/>
    </ligand>
</feature>
<dbReference type="GO" id="GO:0046872">
    <property type="term" value="F:metal ion binding"/>
    <property type="evidence" value="ECO:0007669"/>
    <property type="project" value="UniProtKB-KW"/>
</dbReference>
<evidence type="ECO:0000256" key="18">
    <source>
        <dbReference type="PIRSR" id="PIRSR000732-1"/>
    </source>
</evidence>
<evidence type="ECO:0000256" key="19">
    <source>
        <dbReference type="PIRSR" id="PIRSR000732-2"/>
    </source>
</evidence>
<evidence type="ECO:0000256" key="9">
    <source>
        <dbReference type="ARBA" id="ARBA00022490"/>
    </source>
</evidence>
<proteinExistence type="inferred from homology"/>
<dbReference type="GO" id="GO:0005737">
    <property type="term" value="C:cytoplasm"/>
    <property type="evidence" value="ECO:0007669"/>
    <property type="project" value="UniProtKB-SubCell"/>
</dbReference>
<dbReference type="AlphaFoldDB" id="A0A1M5C4Z2"/>
<dbReference type="Pfam" id="PF05524">
    <property type="entry name" value="PEP-utilisers_N"/>
    <property type="match status" value="1"/>
</dbReference>
<evidence type="ECO:0000256" key="15">
    <source>
        <dbReference type="ARBA" id="ARBA00022842"/>
    </source>
</evidence>
<dbReference type="InterPro" id="IPR036618">
    <property type="entry name" value="PtsI_HPr-bd_sf"/>
</dbReference>
<dbReference type="InterPro" id="IPR000121">
    <property type="entry name" value="PEP_util_C"/>
</dbReference>
<dbReference type="PIRSF" id="PIRSF000732">
    <property type="entry name" value="PTS_enzyme_I"/>
    <property type="match status" value="1"/>
</dbReference>
<dbReference type="NCBIfam" id="TIGR01417">
    <property type="entry name" value="PTS_I_fam"/>
    <property type="match status" value="1"/>
</dbReference>
<dbReference type="Proteomes" id="UP000184327">
    <property type="component" value="Unassembled WGS sequence"/>
</dbReference>
<evidence type="ECO:0000256" key="21">
    <source>
        <dbReference type="SAM" id="Coils"/>
    </source>
</evidence>
<dbReference type="SUPFAM" id="SSF52009">
    <property type="entry name" value="Phosphohistidine domain"/>
    <property type="match status" value="1"/>
</dbReference>
<dbReference type="Pfam" id="PF02896">
    <property type="entry name" value="PEP-utilizers_C"/>
    <property type="match status" value="1"/>
</dbReference>